<gene>
    <name evidence="2" type="ORF">WP2W18E01_24420</name>
</gene>
<proteinExistence type="predicted"/>
<accession>A0A6S4T6S4</accession>
<organism evidence="2 3">
    <name type="scientific">Aeromonas caviae</name>
    <name type="common">Aeromonas punctata</name>
    <dbReference type="NCBI Taxonomy" id="648"/>
    <lineage>
        <taxon>Bacteria</taxon>
        <taxon>Pseudomonadati</taxon>
        <taxon>Pseudomonadota</taxon>
        <taxon>Gammaproteobacteria</taxon>
        <taxon>Aeromonadales</taxon>
        <taxon>Aeromonadaceae</taxon>
        <taxon>Aeromonas</taxon>
    </lineage>
</organism>
<dbReference type="EMBL" id="AP021927">
    <property type="protein sequence ID" value="BBQ30860.1"/>
    <property type="molecule type" value="Genomic_DNA"/>
</dbReference>
<reference evidence="2 3" key="1">
    <citation type="submission" date="2019-12" db="EMBL/GenBank/DDBJ databases">
        <title>complete genome sequences of Aeromonas caviae str. WP2-W18-ESBL-01 isolated from wastewater treatment plant effluent.</title>
        <authorList>
            <person name="Sekizuka T."/>
            <person name="Itokawa K."/>
            <person name="Yatsu K."/>
            <person name="Inamine Y."/>
            <person name="Kuroda M."/>
        </authorList>
    </citation>
    <scope>NUCLEOTIDE SEQUENCE [LARGE SCALE GENOMIC DNA]</scope>
    <source>
        <strain evidence="2 3">WP2-W18-ESBL-01</strain>
    </source>
</reference>
<dbReference type="Proteomes" id="UP000515756">
    <property type="component" value="Chromosome"/>
</dbReference>
<name>A0A6S4T6S4_AERCA</name>
<sequence length="89" mass="9573">MLDTVALTFLGITLVDGLQRLCSKTLSSPSPARRNHSLPPYVDAIDDAPPIDSGTHHDSIGNRALTPFARSKIFSQTIGKRKGASRAPF</sequence>
<feature type="region of interest" description="Disordered" evidence="1">
    <location>
        <begin position="26"/>
        <end position="58"/>
    </location>
</feature>
<evidence type="ECO:0000313" key="2">
    <source>
        <dbReference type="EMBL" id="BBQ30860.1"/>
    </source>
</evidence>
<evidence type="ECO:0000313" key="3">
    <source>
        <dbReference type="Proteomes" id="UP000515756"/>
    </source>
</evidence>
<protein>
    <submittedName>
        <fullName evidence="2">Uncharacterized protein</fullName>
    </submittedName>
</protein>
<dbReference type="AlphaFoldDB" id="A0A6S4T6S4"/>
<evidence type="ECO:0000256" key="1">
    <source>
        <dbReference type="SAM" id="MobiDB-lite"/>
    </source>
</evidence>